<dbReference type="InterPro" id="IPR045246">
    <property type="entry name" value="Piwi_ago-like"/>
</dbReference>
<proteinExistence type="inferred from homology"/>
<dbReference type="KEGG" id="tut:107362925"/>
<reference evidence="4" key="2">
    <citation type="submission" date="2015-06" db="UniProtKB">
        <authorList>
            <consortium name="EnsemblMetazoa"/>
        </authorList>
    </citation>
    <scope>IDENTIFICATION</scope>
</reference>
<dbReference type="Pfam" id="PF16486">
    <property type="entry name" value="ArgoN"/>
    <property type="match status" value="1"/>
</dbReference>
<organism evidence="4 5">
    <name type="scientific">Tetranychus urticae</name>
    <name type="common">Two-spotted spider mite</name>
    <dbReference type="NCBI Taxonomy" id="32264"/>
    <lineage>
        <taxon>Eukaryota</taxon>
        <taxon>Metazoa</taxon>
        <taxon>Ecdysozoa</taxon>
        <taxon>Arthropoda</taxon>
        <taxon>Chelicerata</taxon>
        <taxon>Arachnida</taxon>
        <taxon>Acari</taxon>
        <taxon>Acariformes</taxon>
        <taxon>Trombidiformes</taxon>
        <taxon>Prostigmata</taxon>
        <taxon>Eleutherengona</taxon>
        <taxon>Raphignathae</taxon>
        <taxon>Tetranychoidea</taxon>
        <taxon>Tetranychidae</taxon>
        <taxon>Tetranychus</taxon>
    </lineage>
</organism>
<dbReference type="Proteomes" id="UP000015104">
    <property type="component" value="Unassembled WGS sequence"/>
</dbReference>
<dbReference type="Pfam" id="PF02171">
    <property type="entry name" value="Piwi"/>
    <property type="match status" value="1"/>
</dbReference>
<comment type="similarity">
    <text evidence="1">Belongs to the argonaute family.</text>
</comment>
<dbReference type="InterPro" id="IPR036085">
    <property type="entry name" value="PAZ_dom_sf"/>
</dbReference>
<dbReference type="SMART" id="SM00950">
    <property type="entry name" value="Piwi"/>
    <property type="match status" value="1"/>
</dbReference>
<dbReference type="InterPro" id="IPR036397">
    <property type="entry name" value="RNaseH_sf"/>
</dbReference>
<reference evidence="5" key="1">
    <citation type="submission" date="2011-08" db="EMBL/GenBank/DDBJ databases">
        <authorList>
            <person name="Rombauts S."/>
        </authorList>
    </citation>
    <scope>NUCLEOTIDE SEQUENCE</scope>
    <source>
        <strain evidence="5">London</strain>
    </source>
</reference>
<evidence type="ECO:0000259" key="2">
    <source>
        <dbReference type="PROSITE" id="PS50821"/>
    </source>
</evidence>
<evidence type="ECO:0000256" key="1">
    <source>
        <dbReference type="RuleBase" id="RU361178"/>
    </source>
</evidence>
<evidence type="ECO:0000313" key="4">
    <source>
        <dbReference type="EnsemblMetazoa" id="tetur09g00620.1"/>
    </source>
</evidence>
<dbReference type="Pfam" id="PF02170">
    <property type="entry name" value="PAZ"/>
    <property type="match status" value="1"/>
</dbReference>
<dbReference type="PANTHER" id="PTHR22891">
    <property type="entry name" value="EUKARYOTIC TRANSLATION INITIATION FACTOR 2C"/>
    <property type="match status" value="1"/>
</dbReference>
<feature type="domain" description="PAZ" evidence="2">
    <location>
        <begin position="275"/>
        <end position="384"/>
    </location>
</feature>
<dbReference type="Gene3D" id="3.40.50.2300">
    <property type="match status" value="1"/>
</dbReference>
<dbReference type="GO" id="GO:0003723">
    <property type="term" value="F:RNA binding"/>
    <property type="evidence" value="ECO:0007669"/>
    <property type="project" value="InterPro"/>
</dbReference>
<dbReference type="InterPro" id="IPR003165">
    <property type="entry name" value="Piwi"/>
</dbReference>
<dbReference type="InterPro" id="IPR032474">
    <property type="entry name" value="Argonaute_N"/>
</dbReference>
<sequence>MSDSIKKFRADFDQPVASTNKKIELVTNHYHLEIPRCVVYHYDVKIDYGGFDGNLFNESSFYHGKSTKFYSDKSWSVMNKYIKQNQSSGGTFYDDNLQACLLPVFDGKQNLYTVRPIPSLGITKMAEKCEYIKLEDSSKFGYRIKIRFATKVDLEALSDYVNDNRSFKSADWYKRLPHDAVRALDIILRASSPVNHVPLGNCIFPKSENADSINIGCGKQVISGHYQSIRPTASGLSLIIDKSSTTFYNATDLVDFIRNLLKEIPGKQSVRNMDPLASISLASKEAKKTIENNLLFIEKELQGIKLEVTHTPQKMKFKVRKLTRTSVKETYFTLNGFEDKKISVYDFFLEKYKIKISYLHLPCVVVGNAKRPSYLPLEVCQVVKNQRTKALSQKERISFIKSSSQDCDRRFEVINDGALSIKKANTNYLNEFSLDLSEKPIQVDGLCLDRPKIYYKDNFFTPDAGKWNMCDKKIVKGCKVDDCRWFIVNLSKLTEDVVKRFISLLISFGNDKGASIGQPEYWNDGHYECKSVERILKSIHKKHYNKEIRRPKLIMFIITRVKDDSIYHEIKQSGDVEFGFNTQCVVDSNVRSAIKDKGFFILANIFLKMNAKLGGINNVIGVDTTLKGILGKQATIIMGADVTHPTDKMSYSIAACVASLDENQTQYAASVRVQQRSNEEIILDLPDMVYELLNTYVNKNMKTDSKSVDNILPERLIFYRDGVSDGQFSKVMEKEIERMPEAFEKISKKFGLKVSYRPKVTFIVVQKRHHTRLKPLNPDDSEGKAKNVPSGTLVTQKIVSTNNGSDFFLCSHSSSLGTSKPSHYYVLVDDNNFDSGVLYSLTFSLCYIYAKCTRVISIPAPVQYAHLAAFRARQHLVNTDKRRYSSDPESERKEIEKSIKIHHRLTSDFYFI</sequence>
<dbReference type="PROSITE" id="PS50821">
    <property type="entry name" value="PAZ"/>
    <property type="match status" value="1"/>
</dbReference>
<evidence type="ECO:0000313" key="5">
    <source>
        <dbReference type="Proteomes" id="UP000015104"/>
    </source>
</evidence>
<dbReference type="SUPFAM" id="SSF101690">
    <property type="entry name" value="PAZ domain"/>
    <property type="match status" value="1"/>
</dbReference>
<dbReference type="AlphaFoldDB" id="T1KCV4"/>
<keyword evidence="5" id="KW-1185">Reference proteome</keyword>
<evidence type="ECO:0000259" key="3">
    <source>
        <dbReference type="PROSITE" id="PS50822"/>
    </source>
</evidence>
<dbReference type="OrthoDB" id="6496092at2759"/>
<dbReference type="CDD" id="cd04657">
    <property type="entry name" value="Piwi_ago-like"/>
    <property type="match status" value="1"/>
</dbReference>
<dbReference type="SMART" id="SM01163">
    <property type="entry name" value="DUF1785"/>
    <property type="match status" value="1"/>
</dbReference>
<dbReference type="Pfam" id="PF08699">
    <property type="entry name" value="ArgoL1"/>
    <property type="match status" value="1"/>
</dbReference>
<dbReference type="InterPro" id="IPR012337">
    <property type="entry name" value="RNaseH-like_sf"/>
</dbReference>
<protein>
    <submittedName>
        <fullName evidence="4">Uncharacterized protein</fullName>
    </submittedName>
</protein>
<gene>
    <name evidence="4" type="primary">107362925</name>
</gene>
<dbReference type="GO" id="GO:0034587">
    <property type="term" value="P:piRNA processing"/>
    <property type="evidence" value="ECO:0007669"/>
    <property type="project" value="UniProtKB-ARBA"/>
</dbReference>
<dbReference type="InterPro" id="IPR014811">
    <property type="entry name" value="ArgoL1"/>
</dbReference>
<dbReference type="Gene3D" id="2.170.260.10">
    <property type="entry name" value="paz domain"/>
    <property type="match status" value="1"/>
</dbReference>
<dbReference type="OMA" id="CDIRYLV"/>
<dbReference type="SMART" id="SM00949">
    <property type="entry name" value="PAZ"/>
    <property type="match status" value="1"/>
</dbReference>
<dbReference type="CDD" id="cd02846">
    <property type="entry name" value="PAZ_argonaute_like"/>
    <property type="match status" value="1"/>
</dbReference>
<accession>T1KCV4</accession>
<dbReference type="SUPFAM" id="SSF53098">
    <property type="entry name" value="Ribonuclease H-like"/>
    <property type="match status" value="1"/>
</dbReference>
<dbReference type="EnsemblMetazoa" id="tetur09g00620.1">
    <property type="protein sequence ID" value="tetur09g00620.1"/>
    <property type="gene ID" value="tetur09g00620"/>
</dbReference>
<dbReference type="PROSITE" id="PS50822">
    <property type="entry name" value="PIWI"/>
    <property type="match status" value="1"/>
</dbReference>
<dbReference type="Gene3D" id="3.30.420.10">
    <property type="entry name" value="Ribonuclease H-like superfamily/Ribonuclease H"/>
    <property type="match status" value="1"/>
</dbReference>
<feature type="domain" description="Piwi" evidence="3">
    <location>
        <begin position="553"/>
        <end position="877"/>
    </location>
</feature>
<dbReference type="EMBL" id="CAEY01001996">
    <property type="status" value="NOT_ANNOTATED_CDS"/>
    <property type="molecule type" value="Genomic_DNA"/>
</dbReference>
<name>T1KCV4_TETUR</name>
<dbReference type="eggNOG" id="KOG1041">
    <property type="taxonomic scope" value="Eukaryota"/>
</dbReference>
<dbReference type="STRING" id="32264.T1KCV4"/>
<dbReference type="InterPro" id="IPR003100">
    <property type="entry name" value="PAZ_dom"/>
</dbReference>
<dbReference type="HOGENOM" id="CLU_004544_4_3_1"/>